<keyword evidence="4" id="KW-1185">Reference proteome</keyword>
<evidence type="ECO:0000256" key="1">
    <source>
        <dbReference type="ARBA" id="ARBA00006484"/>
    </source>
</evidence>
<gene>
    <name evidence="3" type="primary">bdcA_2</name>
    <name evidence="3" type="ORF">OPKNFCMD_6797</name>
</gene>
<comment type="caution">
    <text evidence="3">The sequence shown here is derived from an EMBL/GenBank/DDBJ whole genome shotgun (WGS) entry which is preliminary data.</text>
</comment>
<protein>
    <submittedName>
        <fullName evidence="3">Cyclic-di-GMP-binding biofilm dispersal mediator protein</fullName>
    </submittedName>
</protein>
<dbReference type="PRINTS" id="PR00081">
    <property type="entry name" value="GDHRDH"/>
</dbReference>
<evidence type="ECO:0000256" key="2">
    <source>
        <dbReference type="ARBA" id="ARBA00023002"/>
    </source>
</evidence>
<reference evidence="3" key="1">
    <citation type="journal article" date="2021" name="Front. Microbiol.">
        <title>Comprehensive Comparative Genomics and Phenotyping of Methylobacterium Species.</title>
        <authorList>
            <person name="Alessa O."/>
            <person name="Ogura Y."/>
            <person name="Fujitani Y."/>
            <person name="Takami H."/>
            <person name="Hayashi T."/>
            <person name="Sahin N."/>
            <person name="Tani A."/>
        </authorList>
    </citation>
    <scope>NUCLEOTIDE SEQUENCE</scope>
    <source>
        <strain evidence="3">KCTC 52305</strain>
    </source>
</reference>
<dbReference type="PANTHER" id="PTHR43639">
    <property type="entry name" value="OXIDOREDUCTASE, SHORT-CHAIN DEHYDROGENASE/REDUCTASE FAMILY (AFU_ORTHOLOGUE AFUA_5G02870)"/>
    <property type="match status" value="1"/>
</dbReference>
<dbReference type="Gene3D" id="3.40.50.720">
    <property type="entry name" value="NAD(P)-binding Rossmann-like Domain"/>
    <property type="match status" value="1"/>
</dbReference>
<dbReference type="PRINTS" id="PR00080">
    <property type="entry name" value="SDRFAMILY"/>
</dbReference>
<dbReference type="EMBL" id="BPQH01000046">
    <property type="protein sequence ID" value="GJD54017.1"/>
    <property type="molecule type" value="Genomic_DNA"/>
</dbReference>
<accession>A0ABQ4R9D8</accession>
<dbReference type="InterPro" id="IPR002347">
    <property type="entry name" value="SDR_fam"/>
</dbReference>
<sequence length="247" mass="24657">MMSDLRGKRALVTGGSRGIGAGIAEALAKAGADVAVTYETSAGRSGEVVARIERLGGRGFAIQADSADPAAVRRSVDEAAETLGGLDILVNNAGIGRAGPVAEIPLADIDALLNVNVRAVVLASQAALSHLPDGGRIVSIGSTLAERVPFGGLTVYSLTKSALVSFNKGLARELGPRGITVNLVHPGSTDTDANPATGPNAEAQLGFNALGRFGKPEDVGAAVVFLAGPSGRQITGSAITVDGGANA</sequence>
<proteinExistence type="inferred from homology"/>
<dbReference type="Proteomes" id="UP001055167">
    <property type="component" value="Unassembled WGS sequence"/>
</dbReference>
<evidence type="ECO:0000313" key="3">
    <source>
        <dbReference type="EMBL" id="GJD54017.1"/>
    </source>
</evidence>
<comment type="similarity">
    <text evidence="1">Belongs to the short-chain dehydrogenases/reductases (SDR) family.</text>
</comment>
<dbReference type="SUPFAM" id="SSF51735">
    <property type="entry name" value="NAD(P)-binding Rossmann-fold domains"/>
    <property type="match status" value="1"/>
</dbReference>
<dbReference type="InterPro" id="IPR036291">
    <property type="entry name" value="NAD(P)-bd_dom_sf"/>
</dbReference>
<evidence type="ECO:0000313" key="4">
    <source>
        <dbReference type="Proteomes" id="UP001055167"/>
    </source>
</evidence>
<organism evidence="3 4">
    <name type="scientific">Methylobacterium crusticola</name>
    <dbReference type="NCBI Taxonomy" id="1697972"/>
    <lineage>
        <taxon>Bacteria</taxon>
        <taxon>Pseudomonadati</taxon>
        <taxon>Pseudomonadota</taxon>
        <taxon>Alphaproteobacteria</taxon>
        <taxon>Hyphomicrobiales</taxon>
        <taxon>Methylobacteriaceae</taxon>
        <taxon>Methylobacterium</taxon>
    </lineage>
</organism>
<name>A0ABQ4R9D8_9HYPH</name>
<keyword evidence="2" id="KW-0560">Oxidoreductase</keyword>
<reference evidence="3" key="2">
    <citation type="submission" date="2021-08" db="EMBL/GenBank/DDBJ databases">
        <authorList>
            <person name="Tani A."/>
            <person name="Ola A."/>
            <person name="Ogura Y."/>
            <person name="Katsura K."/>
            <person name="Hayashi T."/>
        </authorList>
    </citation>
    <scope>NUCLEOTIDE SEQUENCE</scope>
    <source>
        <strain evidence="3">KCTC 52305</strain>
    </source>
</reference>
<dbReference type="Pfam" id="PF13561">
    <property type="entry name" value="adh_short_C2"/>
    <property type="match status" value="1"/>
</dbReference>
<dbReference type="PANTHER" id="PTHR43639:SF1">
    <property type="entry name" value="SHORT-CHAIN DEHYDROGENASE_REDUCTASE FAMILY PROTEIN"/>
    <property type="match status" value="1"/>
</dbReference>